<sequence>MEKRKQWKSAPLPFQGQKKGFVRYFSEAVKKYPSNAIYVDLFGGSGLLSHTVKCVHPNAKVIYNDYDNFRQRLEAIPETNKILDELRVLNLQTPRGKKIDGVEREAVCEVLRKADKRGFVDWISLSSSLKFSMNYGTKLEDFTEDTLYNTIRKSNYETASDYLAGIEVVSEDYKHLFAKWKDVDNVVFLVDPPYLSTDTATYKNDSYWHLTDYLEVLETLQGANYFYFTSNKSQIIELCQWLETRTADNANPFKGATCTAVNNQITSKSSYIDLMYHYKKGAE</sequence>
<evidence type="ECO:0000256" key="4">
    <source>
        <dbReference type="ARBA" id="ARBA00022679"/>
    </source>
</evidence>
<evidence type="ECO:0000256" key="2">
    <source>
        <dbReference type="ARBA" id="ARBA00011900"/>
    </source>
</evidence>
<evidence type="ECO:0000313" key="8">
    <source>
        <dbReference type="Proteomes" id="UP001207440"/>
    </source>
</evidence>
<dbReference type="RefSeq" id="WP_064969798.1">
    <property type="nucleotide sequence ID" value="NZ_CP033039.1"/>
</dbReference>
<protein>
    <recommendedName>
        <fullName evidence="2">site-specific DNA-methyltransferase (adenine-specific)</fullName>
        <ecNumber evidence="2">2.1.1.72</ecNumber>
    </recommendedName>
</protein>
<dbReference type="Gene3D" id="1.10.1020.10">
    <property type="entry name" value="Adenine-specific Methyltransferase, Domain 2"/>
    <property type="match status" value="1"/>
</dbReference>
<dbReference type="SUPFAM" id="SSF53335">
    <property type="entry name" value="S-adenosyl-L-methionine-dependent methyltransferases"/>
    <property type="match status" value="1"/>
</dbReference>
<proteinExistence type="inferred from homology"/>
<evidence type="ECO:0000313" key="7">
    <source>
        <dbReference type="EMBL" id="MCW0524148.1"/>
    </source>
</evidence>
<evidence type="ECO:0000256" key="1">
    <source>
        <dbReference type="ARBA" id="ARBA00006594"/>
    </source>
</evidence>
<keyword evidence="4" id="KW-0808">Transferase</keyword>
<reference evidence="7" key="1">
    <citation type="submission" date="2022-10" db="EMBL/GenBank/DDBJ databases">
        <title>Sifting through the core-genome to identify putative cross-protective antigens against Riemerella anatipestifer.</title>
        <authorList>
            <person name="Zheng X."/>
            <person name="Zhang W."/>
        </authorList>
    </citation>
    <scope>NUCLEOTIDE SEQUENCE</scope>
    <source>
        <strain evidence="7">ZWRA178</strain>
    </source>
</reference>
<dbReference type="InterPro" id="IPR023095">
    <property type="entry name" value="Ade_MeTrfase_dom_2"/>
</dbReference>
<dbReference type="GO" id="GO:0009007">
    <property type="term" value="F:site-specific DNA-methyltransferase (adenine-specific) activity"/>
    <property type="evidence" value="ECO:0007669"/>
    <property type="project" value="UniProtKB-EC"/>
</dbReference>
<dbReference type="AlphaFoldDB" id="A0AAP3APV3"/>
<dbReference type="PANTHER" id="PTHR30481:SF2">
    <property type="entry name" value="SITE-SPECIFIC DNA-METHYLTRANSFERASE (ADENINE-SPECIFIC)"/>
    <property type="match status" value="1"/>
</dbReference>
<dbReference type="Proteomes" id="UP001207440">
    <property type="component" value="Unassembled WGS sequence"/>
</dbReference>
<keyword evidence="5" id="KW-0949">S-adenosyl-L-methionine</keyword>
<evidence type="ECO:0000256" key="6">
    <source>
        <dbReference type="ARBA" id="ARBA00047942"/>
    </source>
</evidence>
<comment type="catalytic activity">
    <reaction evidence="6">
        <text>a 2'-deoxyadenosine in DNA + S-adenosyl-L-methionine = an N(6)-methyl-2'-deoxyadenosine in DNA + S-adenosyl-L-homocysteine + H(+)</text>
        <dbReference type="Rhea" id="RHEA:15197"/>
        <dbReference type="Rhea" id="RHEA-COMP:12418"/>
        <dbReference type="Rhea" id="RHEA-COMP:12419"/>
        <dbReference type="ChEBI" id="CHEBI:15378"/>
        <dbReference type="ChEBI" id="CHEBI:57856"/>
        <dbReference type="ChEBI" id="CHEBI:59789"/>
        <dbReference type="ChEBI" id="CHEBI:90615"/>
        <dbReference type="ChEBI" id="CHEBI:90616"/>
        <dbReference type="EC" id="2.1.1.72"/>
    </reaction>
</comment>
<dbReference type="GO" id="GO:0006298">
    <property type="term" value="P:mismatch repair"/>
    <property type="evidence" value="ECO:0007669"/>
    <property type="project" value="TreeGrafter"/>
</dbReference>
<comment type="similarity">
    <text evidence="1">Belongs to the N(4)/N(6)-methyltransferase family.</text>
</comment>
<dbReference type="GO" id="GO:0009307">
    <property type="term" value="P:DNA restriction-modification system"/>
    <property type="evidence" value="ECO:0007669"/>
    <property type="project" value="InterPro"/>
</dbReference>
<evidence type="ECO:0000256" key="3">
    <source>
        <dbReference type="ARBA" id="ARBA00022603"/>
    </source>
</evidence>
<evidence type="ECO:0000256" key="5">
    <source>
        <dbReference type="ARBA" id="ARBA00022691"/>
    </source>
</evidence>
<dbReference type="InterPro" id="IPR012327">
    <property type="entry name" value="MeTrfase_D12"/>
</dbReference>
<name>A0AAP3APV3_RIEAN</name>
<dbReference type="EC" id="2.1.1.72" evidence="2"/>
<gene>
    <name evidence="7" type="ORF">OKE68_07465</name>
</gene>
<dbReference type="GO" id="GO:1904047">
    <property type="term" value="F:S-adenosyl-L-methionine binding"/>
    <property type="evidence" value="ECO:0007669"/>
    <property type="project" value="TreeGrafter"/>
</dbReference>
<dbReference type="PANTHER" id="PTHR30481">
    <property type="entry name" value="DNA ADENINE METHYLASE"/>
    <property type="match status" value="1"/>
</dbReference>
<dbReference type="InterPro" id="IPR029063">
    <property type="entry name" value="SAM-dependent_MTases_sf"/>
</dbReference>
<organism evidence="7 8">
    <name type="scientific">Riemerella anatipestifer</name>
    <name type="common">Moraxella anatipestifer</name>
    <dbReference type="NCBI Taxonomy" id="34085"/>
    <lineage>
        <taxon>Bacteria</taxon>
        <taxon>Pseudomonadati</taxon>
        <taxon>Bacteroidota</taxon>
        <taxon>Flavobacteriia</taxon>
        <taxon>Flavobacteriales</taxon>
        <taxon>Weeksellaceae</taxon>
        <taxon>Riemerella</taxon>
    </lineage>
</organism>
<dbReference type="EMBL" id="JAOZYT010000043">
    <property type="protein sequence ID" value="MCW0524148.1"/>
    <property type="molecule type" value="Genomic_DNA"/>
</dbReference>
<dbReference type="GO" id="GO:0032259">
    <property type="term" value="P:methylation"/>
    <property type="evidence" value="ECO:0007669"/>
    <property type="project" value="UniProtKB-KW"/>
</dbReference>
<accession>A0AAP3APV3</accession>
<dbReference type="Gene3D" id="3.40.50.150">
    <property type="entry name" value="Vaccinia Virus protein VP39"/>
    <property type="match status" value="1"/>
</dbReference>
<dbReference type="GO" id="GO:0043565">
    <property type="term" value="F:sequence-specific DNA binding"/>
    <property type="evidence" value="ECO:0007669"/>
    <property type="project" value="TreeGrafter"/>
</dbReference>
<comment type="caution">
    <text evidence="7">The sequence shown here is derived from an EMBL/GenBank/DDBJ whole genome shotgun (WGS) entry which is preliminary data.</text>
</comment>
<keyword evidence="3 7" id="KW-0489">Methyltransferase</keyword>